<evidence type="ECO:0000256" key="1">
    <source>
        <dbReference type="ARBA" id="ARBA00001954"/>
    </source>
</evidence>
<evidence type="ECO:0000256" key="9">
    <source>
        <dbReference type="ARBA" id="ARBA00047725"/>
    </source>
</evidence>
<keyword evidence="11" id="KW-0479">Metal-binding</keyword>
<evidence type="ECO:0000256" key="4">
    <source>
        <dbReference type="ARBA" id="ARBA00012531"/>
    </source>
</evidence>
<evidence type="ECO:0000313" key="13">
    <source>
        <dbReference type="EMBL" id="RCS72619.1"/>
    </source>
</evidence>
<dbReference type="EMBL" id="QPGL01000001">
    <property type="protein sequence ID" value="RCS72619.1"/>
    <property type="molecule type" value="Genomic_DNA"/>
</dbReference>
<sequence length="329" mass="37741">MTTTAYALDELQFETTIGGKGIDAQHSNIPIINMSQFESRRAEITEALWQAATQVGFFQIKNHSIALKDIEHAFQLSEQLFSLPQQQKQPLSLKPGKNAGWEFKQQVRPSTGTADQKESYQITRPHMEGIWPDQAPLANFQQDMLNFESQAWQLGMNILSCFADKLGFERDFFRQVHQPNSEQYQSTLRLLHYLPMAQLPQGEEHWRAGAHTDFDCLTMVFQQPNQGGLQVAAGKDYQHQQVWSNVVPQAGVITCNIGDMLMRWSDDKLKSTLHRVRMPYPEENQGSRYSMAFFCQANKDQVIQGPNKKYQAMTAEEYLNMRIQANFAK</sequence>
<evidence type="ECO:0000256" key="5">
    <source>
        <dbReference type="ARBA" id="ARBA00019045"/>
    </source>
</evidence>
<dbReference type="InterPro" id="IPR026992">
    <property type="entry name" value="DIOX_N"/>
</dbReference>
<comment type="catalytic activity">
    <reaction evidence="9">
        <text>2-oxoglutarate + O2 + 2 H(+) = ethene + 3 CO2 + H2O</text>
        <dbReference type="Rhea" id="RHEA:31523"/>
        <dbReference type="ChEBI" id="CHEBI:15377"/>
        <dbReference type="ChEBI" id="CHEBI:15378"/>
        <dbReference type="ChEBI" id="CHEBI:15379"/>
        <dbReference type="ChEBI" id="CHEBI:16526"/>
        <dbReference type="ChEBI" id="CHEBI:16810"/>
        <dbReference type="ChEBI" id="CHEBI:18153"/>
        <dbReference type="EC" id="1.13.12.19"/>
    </reaction>
</comment>
<name>A0A368LL37_9VIBR</name>
<dbReference type="InterPro" id="IPR044861">
    <property type="entry name" value="IPNS-like_FE2OG_OXY"/>
</dbReference>
<dbReference type="EC" id="1.14.20.7" evidence="3"/>
<evidence type="ECO:0000313" key="14">
    <source>
        <dbReference type="Proteomes" id="UP000252479"/>
    </source>
</evidence>
<dbReference type="PANTHER" id="PTHR47990">
    <property type="entry name" value="2-OXOGLUTARATE (2OG) AND FE(II)-DEPENDENT OXYGENASE SUPERFAMILY PROTEIN-RELATED"/>
    <property type="match status" value="1"/>
</dbReference>
<comment type="pathway">
    <text evidence="2">Alkene biosynthesis; ethylene biosynthesis via 2-oxoglutarate.</text>
</comment>
<dbReference type="AlphaFoldDB" id="A0A368LL37"/>
<comment type="similarity">
    <text evidence="11">Belongs to the iron/ascorbate-dependent oxidoreductase family.</text>
</comment>
<evidence type="ECO:0000259" key="12">
    <source>
        <dbReference type="PROSITE" id="PS51471"/>
    </source>
</evidence>
<reference evidence="13 14" key="1">
    <citation type="journal article" date="2017" name="Elife">
        <title>Extensive horizontal gene transfer in cheese-associated bacteria.</title>
        <authorList>
            <person name="Bonham K.S."/>
            <person name="Wolfe B.E."/>
            <person name="Dutton R.J."/>
        </authorList>
    </citation>
    <scope>NUCLEOTIDE SEQUENCE [LARGE SCALE GENOMIC DNA]</scope>
    <source>
        <strain evidence="13 14">JB196</strain>
    </source>
</reference>
<dbReference type="InterPro" id="IPR005123">
    <property type="entry name" value="Oxoglu/Fe-dep_dioxygenase_dom"/>
</dbReference>
<gene>
    <name evidence="13" type="ORF">CIK83_02735</name>
</gene>
<proteinExistence type="inferred from homology"/>
<dbReference type="GO" id="GO:0009693">
    <property type="term" value="P:ethylene biosynthetic process"/>
    <property type="evidence" value="ECO:0007669"/>
    <property type="project" value="UniProtKB-KW"/>
</dbReference>
<evidence type="ECO:0000256" key="11">
    <source>
        <dbReference type="RuleBase" id="RU003682"/>
    </source>
</evidence>
<dbReference type="PROSITE" id="PS51471">
    <property type="entry name" value="FE2OG_OXY"/>
    <property type="match status" value="1"/>
</dbReference>
<dbReference type="EC" id="1.13.12.19" evidence="4"/>
<dbReference type="Gene3D" id="2.60.120.330">
    <property type="entry name" value="B-lactam Antibiotic, Isopenicillin N Synthase, Chain"/>
    <property type="match status" value="1"/>
</dbReference>
<keyword evidence="6" id="KW-0266">Ethylene biosynthesis</keyword>
<keyword evidence="14" id="KW-1185">Reference proteome</keyword>
<dbReference type="RefSeq" id="WP_086961734.1">
    <property type="nucleotide sequence ID" value="NZ_FUKS01000040.1"/>
</dbReference>
<evidence type="ECO:0000256" key="2">
    <source>
        <dbReference type="ARBA" id="ARBA00004767"/>
    </source>
</evidence>
<dbReference type="InterPro" id="IPR050231">
    <property type="entry name" value="Iron_ascorbate_oxido_reductase"/>
</dbReference>
<dbReference type="GO" id="GO:0046872">
    <property type="term" value="F:metal ion binding"/>
    <property type="evidence" value="ECO:0007669"/>
    <property type="project" value="UniProtKB-KW"/>
</dbReference>
<evidence type="ECO:0000256" key="7">
    <source>
        <dbReference type="ARBA" id="ARBA00031011"/>
    </source>
</evidence>
<keyword evidence="11" id="KW-0560">Oxidoreductase</keyword>
<comment type="caution">
    <text evidence="13">The sequence shown here is derived from an EMBL/GenBank/DDBJ whole genome shotgun (WGS) entry which is preliminary data.</text>
</comment>
<dbReference type="GO" id="GO:0102276">
    <property type="term" value="F:2-oxoglutarate oxygenase/decarboxylase (ethylene-forming) activity"/>
    <property type="evidence" value="ECO:0007669"/>
    <property type="project" value="UniProtKB-EC"/>
</dbReference>
<dbReference type="InterPro" id="IPR027443">
    <property type="entry name" value="IPNS-like_sf"/>
</dbReference>
<comment type="cofactor">
    <cofactor evidence="1">
        <name>Fe(2+)</name>
        <dbReference type="ChEBI" id="CHEBI:29033"/>
    </cofactor>
</comment>
<feature type="domain" description="Fe2OG dioxygenase" evidence="12">
    <location>
        <begin position="183"/>
        <end position="297"/>
    </location>
</feature>
<dbReference type="Proteomes" id="UP000252479">
    <property type="component" value="Unassembled WGS sequence"/>
</dbReference>
<dbReference type="SUPFAM" id="SSF51197">
    <property type="entry name" value="Clavaminate synthase-like"/>
    <property type="match status" value="1"/>
</dbReference>
<dbReference type="Pfam" id="PF14226">
    <property type="entry name" value="DIOX_N"/>
    <property type="match status" value="1"/>
</dbReference>
<protein>
    <recommendedName>
        <fullName evidence="5">2-oxoglutarate-dependent ethylene/succinate-forming enzyme</fullName>
        <ecNumber evidence="4">1.13.12.19</ecNumber>
        <ecNumber evidence="3">1.14.20.7</ecNumber>
    </recommendedName>
    <alternativeName>
        <fullName evidence="7">2-oxoglutarate dioxygenase (ethylene-forming)</fullName>
    </alternativeName>
    <alternativeName>
        <fullName evidence="8">2-oxoglutarate/L-arginine monooxygenase/decarboxylase (succinate-forming)</fullName>
    </alternativeName>
</protein>
<comment type="catalytic activity">
    <reaction evidence="10">
        <text>L-arginine + 2-oxoglutarate + O2 = guanidine + L-glutamate 5-semialdehyde + succinate + CO2</text>
        <dbReference type="Rhea" id="RHEA:31535"/>
        <dbReference type="ChEBI" id="CHEBI:15379"/>
        <dbReference type="ChEBI" id="CHEBI:16526"/>
        <dbReference type="ChEBI" id="CHEBI:16810"/>
        <dbReference type="ChEBI" id="CHEBI:30031"/>
        <dbReference type="ChEBI" id="CHEBI:30087"/>
        <dbReference type="ChEBI" id="CHEBI:32682"/>
        <dbReference type="ChEBI" id="CHEBI:58066"/>
        <dbReference type="EC" id="1.14.20.7"/>
    </reaction>
</comment>
<evidence type="ECO:0000256" key="10">
    <source>
        <dbReference type="ARBA" id="ARBA00049359"/>
    </source>
</evidence>
<evidence type="ECO:0000256" key="8">
    <source>
        <dbReference type="ARBA" id="ARBA00031282"/>
    </source>
</evidence>
<evidence type="ECO:0000256" key="3">
    <source>
        <dbReference type="ARBA" id="ARBA00012293"/>
    </source>
</evidence>
<dbReference type="GeneID" id="303187814"/>
<organism evidence="13 14">
    <name type="scientific">Vibrio casei</name>
    <dbReference type="NCBI Taxonomy" id="673372"/>
    <lineage>
        <taxon>Bacteria</taxon>
        <taxon>Pseudomonadati</taxon>
        <taxon>Pseudomonadota</taxon>
        <taxon>Gammaproteobacteria</taxon>
        <taxon>Vibrionales</taxon>
        <taxon>Vibrionaceae</taxon>
        <taxon>Vibrio</taxon>
    </lineage>
</organism>
<accession>A0A368LL37</accession>
<evidence type="ECO:0000256" key="6">
    <source>
        <dbReference type="ARBA" id="ARBA00022666"/>
    </source>
</evidence>
<dbReference type="Pfam" id="PF03171">
    <property type="entry name" value="2OG-FeII_Oxy"/>
    <property type="match status" value="1"/>
</dbReference>
<keyword evidence="11" id="KW-0408">Iron</keyword>